<evidence type="ECO:0000313" key="2">
    <source>
        <dbReference type="Proteomes" id="UP000275368"/>
    </source>
</evidence>
<proteinExistence type="predicted"/>
<dbReference type="AlphaFoldDB" id="A0A3G9J9C8"/>
<keyword evidence="2" id="KW-1185">Reference proteome</keyword>
<accession>A0A3G9J9C8</accession>
<organism evidence="1 2">
    <name type="scientific">Paenibacillus baekrokdamisoli</name>
    <dbReference type="NCBI Taxonomy" id="1712516"/>
    <lineage>
        <taxon>Bacteria</taxon>
        <taxon>Bacillati</taxon>
        <taxon>Bacillota</taxon>
        <taxon>Bacilli</taxon>
        <taxon>Bacillales</taxon>
        <taxon>Paenibacillaceae</taxon>
        <taxon>Paenibacillus</taxon>
    </lineage>
</organism>
<dbReference type="OrthoDB" id="9800974at2"/>
<dbReference type="Gene3D" id="3.40.50.880">
    <property type="match status" value="1"/>
</dbReference>
<gene>
    <name evidence="1" type="ORF">Back11_63000</name>
</gene>
<sequence length="726" mass="81657">MNNSQLDNNPMKLPEAHLQWEGGAPYFCIDGEKHVPLVLFVNTDMDLNTSKEEVGAEIAYARREGVKFVSMIFSFPWPGSDEETRTWLLNHMEAWLDFIIDIYPEAYLFPRIWLGPSVAQIQQTPEWDNECVQHANGMSSPVLSVNSEIWRSGIGGAIREGIAYFESHPRIAPRIIGYHLTYGTAGEWFHYAYREFGSDVSQPNKEAFSRWLISKYGSQENWVQAWNGESMDDSGNPIIYQQPDIAGKPFLSTDADRPMIDFAQFSSEHMADRLIEAAEVVKRVTDGQRLVMAFYGYPFELNDGHSGHLALDRVLAAQEIDILASPISYLDRGLGGSASFMAAVDSVALHHKLWMIEDDTRTHRAEKSEFDESFGTLMPTVELASETHKRNLGAGIVHRTGLWWMDLPSKGWLNDSALWDNIGNMQRFYKQYWETAKPLAPEVAFIIDEKSMHYTGQGLAVNGPLLYMQRLSLYRAGFSYGLYMLEDAVNLRIPQAKMYVFLNAHRLDDRQRSGIERLQQSGGTFVWIYGTDFIDVEEAGSITGFHLQKKYGMTHAGSVSIGAEVGQPWEELAGQSLTIGIPNVPSLLSDQLLPHETFDIPYYTVQPGDGVQAIGHYETDGHSIAIAARDCGTWKSVFVGTGVLDVRLLRSIAAYAEAHIYMDSDDVLHTDGTFLCIYASSAGLKNLRLPDKRIVRDALINETLGEAADCYAFEMYKGEARWLLIE</sequence>
<dbReference type="InterPro" id="IPR029062">
    <property type="entry name" value="Class_I_gatase-like"/>
</dbReference>
<name>A0A3G9J9C8_9BACL</name>
<dbReference type="RefSeq" id="WP_125665507.1">
    <property type="nucleotide sequence ID" value="NZ_AP019308.1"/>
</dbReference>
<reference evidence="1 2" key="1">
    <citation type="submission" date="2018-11" db="EMBL/GenBank/DDBJ databases">
        <title>Complete genome sequence of Paenibacillus baekrokdamisoli strain KCTC 33723.</title>
        <authorList>
            <person name="Kang S.W."/>
            <person name="Lee K.C."/>
            <person name="Kim K.K."/>
            <person name="Kim J.S."/>
            <person name="Kim D.S."/>
            <person name="Ko S.H."/>
            <person name="Yang S.H."/>
            <person name="Lee J.S."/>
        </authorList>
    </citation>
    <scope>NUCLEOTIDE SEQUENCE [LARGE SCALE GENOMIC DNA]</scope>
    <source>
        <strain evidence="1 2">KCTC 33723</strain>
    </source>
</reference>
<evidence type="ECO:0000313" key="1">
    <source>
        <dbReference type="EMBL" id="BBH24955.1"/>
    </source>
</evidence>
<dbReference type="Gene3D" id="3.20.20.80">
    <property type="entry name" value="Glycosidases"/>
    <property type="match status" value="1"/>
</dbReference>
<dbReference type="Proteomes" id="UP000275368">
    <property type="component" value="Chromosome"/>
</dbReference>
<protein>
    <submittedName>
        <fullName evidence="1">Uncharacterized protein</fullName>
    </submittedName>
</protein>
<dbReference type="KEGG" id="pbk:Back11_63000"/>
<dbReference type="EMBL" id="AP019308">
    <property type="protein sequence ID" value="BBH24955.1"/>
    <property type="molecule type" value="Genomic_DNA"/>
</dbReference>